<evidence type="ECO:0000313" key="2">
    <source>
        <dbReference type="Proteomes" id="UP000278398"/>
    </source>
</evidence>
<keyword evidence="2" id="KW-1185">Reference proteome</keyword>
<comment type="caution">
    <text evidence="1">The sequence shown here is derived from an EMBL/GenBank/DDBJ whole genome shotgun (WGS) entry which is preliminary data.</text>
</comment>
<dbReference type="AlphaFoldDB" id="A0A429YUD8"/>
<accession>A0A429YUD8</accession>
<protein>
    <recommendedName>
        <fullName evidence="3">Type II toxin-antitoxin system PemK/MazF family toxin</fullName>
    </recommendedName>
</protein>
<organism evidence="1 2">
    <name type="scientific">Aquibium carbonis</name>
    <dbReference type="NCBI Taxonomy" id="2495581"/>
    <lineage>
        <taxon>Bacteria</taxon>
        <taxon>Pseudomonadati</taxon>
        <taxon>Pseudomonadota</taxon>
        <taxon>Alphaproteobacteria</taxon>
        <taxon>Hyphomicrobiales</taxon>
        <taxon>Phyllobacteriaceae</taxon>
        <taxon>Aquibium</taxon>
    </lineage>
</organism>
<dbReference type="OrthoDB" id="7432864at2"/>
<proteinExistence type="predicted"/>
<dbReference type="EMBL" id="RWKW01000068">
    <property type="protein sequence ID" value="RST85067.1"/>
    <property type="molecule type" value="Genomic_DNA"/>
</dbReference>
<gene>
    <name evidence="1" type="ORF">EJC49_17475</name>
</gene>
<dbReference type="Proteomes" id="UP000278398">
    <property type="component" value="Unassembled WGS sequence"/>
</dbReference>
<evidence type="ECO:0000313" key="1">
    <source>
        <dbReference type="EMBL" id="RST85067.1"/>
    </source>
</evidence>
<name>A0A429YUD8_9HYPH</name>
<reference evidence="1 2" key="1">
    <citation type="submission" date="2018-12" db="EMBL/GenBank/DDBJ databases">
        <title>Mesorhizobium carbonis sp. nov., isolated from coal mine water.</title>
        <authorList>
            <person name="Xin W."/>
            <person name="Xu Z."/>
            <person name="Xiang F."/>
            <person name="Zhang J."/>
            <person name="Xi L."/>
            <person name="Liu J."/>
        </authorList>
    </citation>
    <scope>NUCLEOTIDE SEQUENCE [LARGE SCALE GENOMIC DNA]</scope>
    <source>
        <strain evidence="1 2">B2.3</strain>
    </source>
</reference>
<evidence type="ECO:0008006" key="3">
    <source>
        <dbReference type="Google" id="ProtNLM"/>
    </source>
</evidence>
<sequence length="135" mass="15996">MKRGEVYRYNYLWGHEAERGEESGRKIRRVCLMMEVNGWLYLFPISSRVPRPAEPGTERIYEIIPETERRRVGLGADKTSHLVLDDYNRVRPDELYDFESTTPVGTFSSRFLEKVARRFLEAMRERRPIAGLSRR</sequence>
<dbReference type="RefSeq" id="WP_126701220.1">
    <property type="nucleotide sequence ID" value="NZ_RWKW01000068.1"/>
</dbReference>